<feature type="transmembrane region" description="Helical" evidence="4">
    <location>
        <begin position="179"/>
        <end position="199"/>
    </location>
</feature>
<organism evidence="6 7">
    <name type="scientific">Mucilaginibacter paludis DSM 18603</name>
    <dbReference type="NCBI Taxonomy" id="714943"/>
    <lineage>
        <taxon>Bacteria</taxon>
        <taxon>Pseudomonadati</taxon>
        <taxon>Bacteroidota</taxon>
        <taxon>Sphingobacteriia</taxon>
        <taxon>Sphingobacteriales</taxon>
        <taxon>Sphingobacteriaceae</taxon>
        <taxon>Mucilaginibacter</taxon>
    </lineage>
</organism>
<evidence type="ECO:0000256" key="3">
    <source>
        <dbReference type="ARBA" id="ARBA00023136"/>
    </source>
</evidence>
<dbReference type="HOGENOM" id="CLU_001265_23_0_10"/>
<keyword evidence="1 4" id="KW-0812">Transmembrane</keyword>
<feature type="transmembrane region" description="Helical" evidence="4">
    <location>
        <begin position="354"/>
        <end position="373"/>
    </location>
</feature>
<dbReference type="PANTHER" id="PTHR42910">
    <property type="entry name" value="TRANSPORTER SCO4007-RELATED"/>
    <property type="match status" value="1"/>
</dbReference>
<protein>
    <submittedName>
        <fullName evidence="6">Major facilitator superfamily MFS_1</fullName>
    </submittedName>
</protein>
<dbReference type="Proteomes" id="UP000002774">
    <property type="component" value="Chromosome"/>
</dbReference>
<feature type="domain" description="Major facilitator superfamily (MFS) profile" evidence="5">
    <location>
        <begin position="26"/>
        <end position="408"/>
    </location>
</feature>
<evidence type="ECO:0000313" key="6">
    <source>
        <dbReference type="EMBL" id="EHQ29592.1"/>
    </source>
</evidence>
<dbReference type="RefSeq" id="WP_008510887.1">
    <property type="nucleotide sequence ID" value="NZ_CM001403.1"/>
</dbReference>
<dbReference type="InterPro" id="IPR020846">
    <property type="entry name" value="MFS_dom"/>
</dbReference>
<feature type="transmembrane region" description="Helical" evidence="4">
    <location>
        <begin position="21"/>
        <end position="43"/>
    </location>
</feature>
<proteinExistence type="predicted"/>
<dbReference type="PANTHER" id="PTHR42910:SF1">
    <property type="entry name" value="MAJOR FACILITATOR SUPERFAMILY (MFS) PROFILE DOMAIN-CONTAINING PROTEIN"/>
    <property type="match status" value="1"/>
</dbReference>
<keyword evidence="3 4" id="KW-0472">Membrane</keyword>
<dbReference type="AlphaFoldDB" id="H1YC29"/>
<feature type="transmembrane region" description="Helical" evidence="4">
    <location>
        <begin position="302"/>
        <end position="325"/>
    </location>
</feature>
<sequence>MRNLLWFFVPIMPTTNTNHPQLTPLTLWVITIATGLIVANLYYNQPLLSEISKTFNVSEDKAGLISMLTQMGYAAGMLFLAPLADRMKRKRLMMIDFAFILISLVAAGFAPNINILIEASFFIGASSMIPQLLVPMAAHLATPNTRGKVVGQVMSGLLIGILLSRTLSGFIGEHFGWRAMFLIAAALMLVTWIFLFLLLPEVEPEYSGNYGSLMRSMVDLFKNEPKLRLAAFRGAFVFACFGAFWTTLTFLLKEPQFNTGSQTAGLFGLVGVAGALGASLMGRVSDKTDPYYVTTATIAAVILAYVVFYFSGSSLVGLVIGVILLDMGVQGTHISNQTTVLALHPEARNRLNTVYMVTYFIGGAIGTYLASHFWAAYKWPGVCIIGLLLSCIALAGHLLCKKIAMAKG</sequence>
<evidence type="ECO:0000313" key="7">
    <source>
        <dbReference type="Proteomes" id="UP000002774"/>
    </source>
</evidence>
<feature type="transmembrane region" description="Helical" evidence="4">
    <location>
        <begin position="379"/>
        <end position="400"/>
    </location>
</feature>
<evidence type="ECO:0000256" key="2">
    <source>
        <dbReference type="ARBA" id="ARBA00022989"/>
    </source>
</evidence>
<dbReference type="eggNOG" id="COG2814">
    <property type="taxonomic scope" value="Bacteria"/>
</dbReference>
<gene>
    <name evidence="6" type="ORF">Mucpa_5521</name>
</gene>
<dbReference type="Gene3D" id="1.20.1250.20">
    <property type="entry name" value="MFS general substrate transporter like domains"/>
    <property type="match status" value="1"/>
</dbReference>
<feature type="transmembrane region" description="Helical" evidence="4">
    <location>
        <begin position="63"/>
        <end position="84"/>
    </location>
</feature>
<dbReference type="InterPro" id="IPR011701">
    <property type="entry name" value="MFS"/>
</dbReference>
<dbReference type="SUPFAM" id="SSF103473">
    <property type="entry name" value="MFS general substrate transporter"/>
    <property type="match status" value="1"/>
</dbReference>
<evidence type="ECO:0000256" key="4">
    <source>
        <dbReference type="SAM" id="Phobius"/>
    </source>
</evidence>
<dbReference type="GO" id="GO:0022857">
    <property type="term" value="F:transmembrane transporter activity"/>
    <property type="evidence" value="ECO:0007669"/>
    <property type="project" value="InterPro"/>
</dbReference>
<dbReference type="CDD" id="cd17324">
    <property type="entry name" value="MFS_NepI_like"/>
    <property type="match status" value="1"/>
</dbReference>
<evidence type="ECO:0000256" key="1">
    <source>
        <dbReference type="ARBA" id="ARBA00022692"/>
    </source>
</evidence>
<feature type="transmembrane region" description="Helical" evidence="4">
    <location>
        <begin position="264"/>
        <end position="282"/>
    </location>
</feature>
<feature type="transmembrane region" description="Helical" evidence="4">
    <location>
        <begin position="149"/>
        <end position="167"/>
    </location>
</feature>
<keyword evidence="7" id="KW-1185">Reference proteome</keyword>
<evidence type="ECO:0000259" key="5">
    <source>
        <dbReference type="PROSITE" id="PS50850"/>
    </source>
</evidence>
<dbReference type="STRING" id="714943.Mucpa_5521"/>
<dbReference type="InterPro" id="IPR036259">
    <property type="entry name" value="MFS_trans_sf"/>
</dbReference>
<feature type="transmembrane region" description="Helical" evidence="4">
    <location>
        <begin position="230"/>
        <end position="252"/>
    </location>
</feature>
<accession>H1YC29</accession>
<reference evidence="6" key="1">
    <citation type="submission" date="2011-09" db="EMBL/GenBank/DDBJ databases">
        <title>The permanent draft genome of Mucilaginibacter paludis DSM 18603.</title>
        <authorList>
            <consortium name="US DOE Joint Genome Institute (JGI-PGF)"/>
            <person name="Lucas S."/>
            <person name="Han J."/>
            <person name="Lapidus A."/>
            <person name="Bruce D."/>
            <person name="Goodwin L."/>
            <person name="Pitluck S."/>
            <person name="Peters L."/>
            <person name="Kyrpides N."/>
            <person name="Mavromatis K."/>
            <person name="Ivanova N."/>
            <person name="Mikhailova N."/>
            <person name="Held B."/>
            <person name="Detter J.C."/>
            <person name="Tapia R."/>
            <person name="Han C."/>
            <person name="Land M."/>
            <person name="Hauser L."/>
            <person name="Markowitz V."/>
            <person name="Cheng J.-F."/>
            <person name="Hugenholtz P."/>
            <person name="Woyke T."/>
            <person name="Wu D."/>
            <person name="Tindall B."/>
            <person name="Brambilla E."/>
            <person name="Klenk H.-P."/>
            <person name="Eisen J.A."/>
        </authorList>
    </citation>
    <scope>NUCLEOTIDE SEQUENCE [LARGE SCALE GENOMIC DNA]</scope>
    <source>
        <strain evidence="6">DSM 18603</strain>
    </source>
</reference>
<dbReference type="EMBL" id="CM001403">
    <property type="protein sequence ID" value="EHQ29592.1"/>
    <property type="molecule type" value="Genomic_DNA"/>
</dbReference>
<dbReference type="Pfam" id="PF07690">
    <property type="entry name" value="MFS_1"/>
    <property type="match status" value="1"/>
</dbReference>
<feature type="transmembrane region" description="Helical" evidence="4">
    <location>
        <begin position="96"/>
        <end position="129"/>
    </location>
</feature>
<name>H1YC29_9SPHI</name>
<dbReference type="PROSITE" id="PS50850">
    <property type="entry name" value="MFS"/>
    <property type="match status" value="1"/>
</dbReference>
<keyword evidence="2 4" id="KW-1133">Transmembrane helix</keyword>